<organism evidence="1">
    <name type="scientific">Anopheles darlingi</name>
    <name type="common">Mosquito</name>
    <dbReference type="NCBI Taxonomy" id="43151"/>
    <lineage>
        <taxon>Eukaryota</taxon>
        <taxon>Metazoa</taxon>
        <taxon>Ecdysozoa</taxon>
        <taxon>Arthropoda</taxon>
        <taxon>Hexapoda</taxon>
        <taxon>Insecta</taxon>
        <taxon>Pterygota</taxon>
        <taxon>Neoptera</taxon>
        <taxon>Endopterygota</taxon>
        <taxon>Diptera</taxon>
        <taxon>Nematocera</taxon>
        <taxon>Culicoidea</taxon>
        <taxon>Culicidae</taxon>
        <taxon>Anophelinae</taxon>
        <taxon>Anopheles</taxon>
    </lineage>
</organism>
<dbReference type="AlphaFoldDB" id="A0A2M4D8D3"/>
<accession>A0A2M4D8D3</accession>
<evidence type="ECO:0000313" key="1">
    <source>
        <dbReference type="EMBL" id="MBW73825.1"/>
    </source>
</evidence>
<reference evidence="1" key="1">
    <citation type="submission" date="2018-01" db="EMBL/GenBank/DDBJ databases">
        <title>An insight into the sialome of Amazonian anophelines.</title>
        <authorList>
            <person name="Ribeiro J.M."/>
            <person name="Scarpassa V."/>
            <person name="Calvo E."/>
        </authorList>
    </citation>
    <scope>NUCLEOTIDE SEQUENCE</scope>
</reference>
<protein>
    <submittedName>
        <fullName evidence="1">Putative secreted protein</fullName>
    </submittedName>
</protein>
<name>A0A2M4D8D3_ANODA</name>
<proteinExistence type="predicted"/>
<sequence length="155" mass="16367">MSRVSCFSPSSPSASSVAVCLGAPLSSSVPFGCCSLLSAEAPSSLFFSRVSKSSAYMSNSSAGTDLASSLRCATVSFRWIISNVSSYTSMLPLLVRMSFERAVSLVILALDSSGAWPAFFNFQRWAVVSFAVPLPNRCSARLTVSFGSISSSICR</sequence>
<dbReference type="EMBL" id="GGFL01009647">
    <property type="protein sequence ID" value="MBW73825.1"/>
    <property type="molecule type" value="Transcribed_RNA"/>
</dbReference>